<dbReference type="GO" id="GO:0008061">
    <property type="term" value="F:chitin binding"/>
    <property type="evidence" value="ECO:0007669"/>
    <property type="project" value="InterPro"/>
</dbReference>
<accession>A0AAV4VB97</accession>
<dbReference type="InterPro" id="IPR002557">
    <property type="entry name" value="Chitin-bd_dom"/>
</dbReference>
<reference evidence="4 5" key="1">
    <citation type="submission" date="2021-06" db="EMBL/GenBank/DDBJ databases">
        <title>Caerostris darwini draft genome.</title>
        <authorList>
            <person name="Kono N."/>
            <person name="Arakawa K."/>
        </authorList>
    </citation>
    <scope>NUCLEOTIDE SEQUENCE [LARGE SCALE GENOMIC DNA]</scope>
</reference>
<dbReference type="Pfam" id="PF01607">
    <property type="entry name" value="CBM_14"/>
    <property type="match status" value="2"/>
</dbReference>
<dbReference type="SMART" id="SM00494">
    <property type="entry name" value="ChtBD2"/>
    <property type="match status" value="2"/>
</dbReference>
<feature type="signal peptide" evidence="2">
    <location>
        <begin position="1"/>
        <end position="22"/>
    </location>
</feature>
<evidence type="ECO:0000256" key="2">
    <source>
        <dbReference type="SAM" id="SignalP"/>
    </source>
</evidence>
<dbReference type="Gene3D" id="2.170.140.10">
    <property type="entry name" value="Chitin binding domain"/>
    <property type="match status" value="2"/>
</dbReference>
<evidence type="ECO:0000313" key="5">
    <source>
        <dbReference type="Proteomes" id="UP001054837"/>
    </source>
</evidence>
<comment type="caution">
    <text evidence="4">The sequence shown here is derived from an EMBL/GenBank/DDBJ whole genome shotgun (WGS) entry which is preliminary data.</text>
</comment>
<proteinExistence type="predicted"/>
<dbReference type="Proteomes" id="UP001054837">
    <property type="component" value="Unassembled WGS sequence"/>
</dbReference>
<feature type="chain" id="PRO_5043327144" evidence="2">
    <location>
        <begin position="23"/>
        <end position="233"/>
    </location>
</feature>
<organism evidence="4 5">
    <name type="scientific">Caerostris darwini</name>
    <dbReference type="NCBI Taxonomy" id="1538125"/>
    <lineage>
        <taxon>Eukaryota</taxon>
        <taxon>Metazoa</taxon>
        <taxon>Ecdysozoa</taxon>
        <taxon>Arthropoda</taxon>
        <taxon>Chelicerata</taxon>
        <taxon>Arachnida</taxon>
        <taxon>Araneae</taxon>
        <taxon>Araneomorphae</taxon>
        <taxon>Entelegynae</taxon>
        <taxon>Araneoidea</taxon>
        <taxon>Araneidae</taxon>
        <taxon>Caerostris</taxon>
    </lineage>
</organism>
<dbReference type="AlphaFoldDB" id="A0AAV4VB97"/>
<dbReference type="EMBL" id="BPLQ01012752">
    <property type="protein sequence ID" value="GIY67540.1"/>
    <property type="molecule type" value="Genomic_DNA"/>
</dbReference>
<keyword evidence="2" id="KW-0732">Signal</keyword>
<gene>
    <name evidence="4" type="primary">AVEN_132196_1</name>
    <name evidence="4" type="ORF">CDAR_190721</name>
</gene>
<feature type="domain" description="Chitin-binding type-2" evidence="3">
    <location>
        <begin position="37"/>
        <end position="101"/>
    </location>
</feature>
<protein>
    <submittedName>
        <fullName evidence="4">Chitin-binding type-2 domain-containing protein</fullName>
    </submittedName>
</protein>
<evidence type="ECO:0000259" key="3">
    <source>
        <dbReference type="PROSITE" id="PS50940"/>
    </source>
</evidence>
<dbReference type="GO" id="GO:0005576">
    <property type="term" value="C:extracellular region"/>
    <property type="evidence" value="ECO:0007669"/>
    <property type="project" value="InterPro"/>
</dbReference>
<name>A0AAV4VB97_9ARAC</name>
<keyword evidence="1" id="KW-0175">Coiled coil</keyword>
<dbReference type="SUPFAM" id="SSF57625">
    <property type="entry name" value="Invertebrate chitin-binding proteins"/>
    <property type="match status" value="2"/>
</dbReference>
<evidence type="ECO:0000256" key="1">
    <source>
        <dbReference type="SAM" id="Coils"/>
    </source>
</evidence>
<keyword evidence="5" id="KW-1185">Reference proteome</keyword>
<dbReference type="PROSITE" id="PS50940">
    <property type="entry name" value="CHIT_BIND_II"/>
    <property type="match status" value="2"/>
</dbReference>
<feature type="coiled-coil region" evidence="1">
    <location>
        <begin position="106"/>
        <end position="133"/>
    </location>
</feature>
<dbReference type="PANTHER" id="PTHR22933:SF43">
    <property type="entry name" value="LP10131P"/>
    <property type="match status" value="1"/>
</dbReference>
<sequence length="233" mass="27451">MGLSKDLCVLLTIFVVLCLAYSQDYPTYSELEFPQTRFSCKNKVHGGYYADIETDCQMYHVCHRSKDGKMKDTKFLCGNGTVFDQRHLVCQDYRKVQRCDESRKYYNNVATLLERLEARLRNEETEKEIMKAADFEFGDPPTYSEMDMPLTGFTCQDKVHGGYYADIETYCQMYHVCHRSEDRIMKDTKFLCANGTVFDQRHLICQDYRKVPYCGESEKYYRIVRTLLKRLEG</sequence>
<dbReference type="PANTHER" id="PTHR22933">
    <property type="entry name" value="FI18007P1-RELATED"/>
    <property type="match status" value="1"/>
</dbReference>
<dbReference type="InterPro" id="IPR036508">
    <property type="entry name" value="Chitin-bd_dom_sf"/>
</dbReference>
<feature type="domain" description="Chitin-binding type-2" evidence="3">
    <location>
        <begin position="152"/>
        <end position="216"/>
    </location>
</feature>
<evidence type="ECO:0000313" key="4">
    <source>
        <dbReference type="EMBL" id="GIY67540.1"/>
    </source>
</evidence>
<dbReference type="InterPro" id="IPR052976">
    <property type="entry name" value="Scoloptoxin-like"/>
</dbReference>